<dbReference type="FunFam" id="1.50.10.10:FF:000032">
    <property type="entry name" value="Vacuolar acid trehalase"/>
    <property type="match status" value="1"/>
</dbReference>
<accession>A0A6A5VPZ0</accession>
<dbReference type="GO" id="GO:0009277">
    <property type="term" value="C:fungal-type cell wall"/>
    <property type="evidence" value="ECO:0007669"/>
    <property type="project" value="TreeGrafter"/>
</dbReference>
<evidence type="ECO:0000313" key="10">
    <source>
        <dbReference type="Proteomes" id="UP000800036"/>
    </source>
</evidence>
<dbReference type="EMBL" id="ML976660">
    <property type="protein sequence ID" value="KAF1978619.1"/>
    <property type="molecule type" value="Genomic_DNA"/>
</dbReference>
<dbReference type="Pfam" id="PF03636">
    <property type="entry name" value="Glyco_hydro_65N"/>
    <property type="match status" value="1"/>
</dbReference>
<dbReference type="InterPro" id="IPR008928">
    <property type="entry name" value="6-hairpin_glycosidase_sf"/>
</dbReference>
<protein>
    <recommendedName>
        <fullName evidence="3">alpha,alpha-trehalase</fullName>
        <ecNumber evidence="3">3.2.1.28</ecNumber>
    </recommendedName>
</protein>
<dbReference type="GO" id="GO:0004555">
    <property type="term" value="F:alpha,alpha-trehalase activity"/>
    <property type="evidence" value="ECO:0007669"/>
    <property type="project" value="UniProtKB-EC"/>
</dbReference>
<evidence type="ECO:0000256" key="3">
    <source>
        <dbReference type="ARBA" id="ARBA00012757"/>
    </source>
</evidence>
<evidence type="ECO:0000256" key="5">
    <source>
        <dbReference type="ARBA" id="ARBA00023180"/>
    </source>
</evidence>
<dbReference type="Proteomes" id="UP000800036">
    <property type="component" value="Unassembled WGS sequence"/>
</dbReference>
<evidence type="ECO:0000256" key="1">
    <source>
        <dbReference type="ARBA" id="ARBA00001576"/>
    </source>
</evidence>
<evidence type="ECO:0000259" key="7">
    <source>
        <dbReference type="Pfam" id="PF03632"/>
    </source>
</evidence>
<dbReference type="GO" id="GO:0030246">
    <property type="term" value="F:carbohydrate binding"/>
    <property type="evidence" value="ECO:0007669"/>
    <property type="project" value="InterPro"/>
</dbReference>
<dbReference type="Gene3D" id="1.50.10.10">
    <property type="match status" value="1"/>
</dbReference>
<dbReference type="InterPro" id="IPR037018">
    <property type="entry name" value="GH65_N"/>
</dbReference>
<dbReference type="InterPro" id="IPR011013">
    <property type="entry name" value="Gal_mutarotase_sf_dom"/>
</dbReference>
<keyword evidence="5" id="KW-0325">Glycoprotein</keyword>
<name>A0A6A5VPZ0_9PLEO</name>
<dbReference type="Gene3D" id="2.70.98.40">
    <property type="entry name" value="Glycoside hydrolase, family 65, N-terminal domain"/>
    <property type="match status" value="1"/>
</dbReference>
<evidence type="ECO:0000259" key="8">
    <source>
        <dbReference type="Pfam" id="PF03636"/>
    </source>
</evidence>
<dbReference type="InterPro" id="IPR005196">
    <property type="entry name" value="Glyco_hydro_65_N"/>
</dbReference>
<keyword evidence="4" id="KW-0378">Hydrolase</keyword>
<reference evidence="9" key="1">
    <citation type="journal article" date="2020" name="Stud. Mycol.">
        <title>101 Dothideomycetes genomes: a test case for predicting lifestyles and emergence of pathogens.</title>
        <authorList>
            <person name="Haridas S."/>
            <person name="Albert R."/>
            <person name="Binder M."/>
            <person name="Bloem J."/>
            <person name="Labutti K."/>
            <person name="Salamov A."/>
            <person name="Andreopoulos B."/>
            <person name="Baker S."/>
            <person name="Barry K."/>
            <person name="Bills G."/>
            <person name="Bluhm B."/>
            <person name="Cannon C."/>
            <person name="Castanera R."/>
            <person name="Culley D."/>
            <person name="Daum C."/>
            <person name="Ezra D."/>
            <person name="Gonzalez J."/>
            <person name="Henrissat B."/>
            <person name="Kuo A."/>
            <person name="Liang C."/>
            <person name="Lipzen A."/>
            <person name="Lutzoni F."/>
            <person name="Magnuson J."/>
            <person name="Mondo S."/>
            <person name="Nolan M."/>
            <person name="Ohm R."/>
            <person name="Pangilinan J."/>
            <person name="Park H.-J."/>
            <person name="Ramirez L."/>
            <person name="Alfaro M."/>
            <person name="Sun H."/>
            <person name="Tritt A."/>
            <person name="Yoshinaga Y."/>
            <person name="Zwiers L.-H."/>
            <person name="Turgeon B."/>
            <person name="Goodwin S."/>
            <person name="Spatafora J."/>
            <person name="Crous P."/>
            <person name="Grigoriev I."/>
        </authorList>
    </citation>
    <scope>NUCLEOTIDE SEQUENCE</scope>
    <source>
        <strain evidence="9">CBS 107.79</strain>
    </source>
</reference>
<evidence type="ECO:0000256" key="4">
    <source>
        <dbReference type="ARBA" id="ARBA00022801"/>
    </source>
</evidence>
<evidence type="ECO:0000256" key="2">
    <source>
        <dbReference type="ARBA" id="ARBA00006768"/>
    </source>
</evidence>
<dbReference type="InterPro" id="IPR005195">
    <property type="entry name" value="Glyco_hydro_65_M"/>
</dbReference>
<organism evidence="9 10">
    <name type="scientific">Bimuria novae-zelandiae CBS 107.79</name>
    <dbReference type="NCBI Taxonomy" id="1447943"/>
    <lineage>
        <taxon>Eukaryota</taxon>
        <taxon>Fungi</taxon>
        <taxon>Dikarya</taxon>
        <taxon>Ascomycota</taxon>
        <taxon>Pezizomycotina</taxon>
        <taxon>Dothideomycetes</taxon>
        <taxon>Pleosporomycetidae</taxon>
        <taxon>Pleosporales</taxon>
        <taxon>Massarineae</taxon>
        <taxon>Didymosphaeriaceae</taxon>
        <taxon>Bimuria</taxon>
    </lineage>
</organism>
<gene>
    <name evidence="9" type="ORF">BU23DRAFT_577438</name>
</gene>
<proteinExistence type="inferred from homology"/>
<dbReference type="SUPFAM" id="SSF74650">
    <property type="entry name" value="Galactose mutarotase-like"/>
    <property type="match status" value="1"/>
</dbReference>
<feature type="signal peptide" evidence="6">
    <location>
        <begin position="1"/>
        <end position="22"/>
    </location>
</feature>
<keyword evidence="6" id="KW-0732">Signal</keyword>
<dbReference type="PROSITE" id="PS51257">
    <property type="entry name" value="PROKAR_LIPOPROTEIN"/>
    <property type="match status" value="1"/>
</dbReference>
<comment type="similarity">
    <text evidence="2">Belongs to the glycosyl hydrolase 65 family.</text>
</comment>
<keyword evidence="10" id="KW-1185">Reference proteome</keyword>
<dbReference type="Pfam" id="PF03632">
    <property type="entry name" value="Glyco_hydro_65m"/>
    <property type="match status" value="1"/>
</dbReference>
<evidence type="ECO:0000313" key="9">
    <source>
        <dbReference type="EMBL" id="KAF1978619.1"/>
    </source>
</evidence>
<dbReference type="AlphaFoldDB" id="A0A6A5VPZ0"/>
<comment type="catalytic activity">
    <reaction evidence="1">
        <text>alpha,alpha-trehalose + H2O = alpha-D-glucose + beta-D-glucose</text>
        <dbReference type="Rhea" id="RHEA:32675"/>
        <dbReference type="ChEBI" id="CHEBI:15377"/>
        <dbReference type="ChEBI" id="CHEBI:15903"/>
        <dbReference type="ChEBI" id="CHEBI:16551"/>
        <dbReference type="ChEBI" id="CHEBI:17925"/>
        <dbReference type="EC" id="3.2.1.28"/>
    </reaction>
</comment>
<dbReference type="SUPFAM" id="SSF48208">
    <property type="entry name" value="Six-hairpin glycosidases"/>
    <property type="match status" value="1"/>
</dbReference>
<feature type="chain" id="PRO_5025560288" description="alpha,alpha-trehalase" evidence="6">
    <location>
        <begin position="23"/>
        <end position="1148"/>
    </location>
</feature>
<dbReference type="InterPro" id="IPR012341">
    <property type="entry name" value="6hp_glycosidase-like_sf"/>
</dbReference>
<dbReference type="PANTHER" id="PTHR11051:SF8">
    <property type="entry name" value="PROTEIN-GLUCOSYLGALACTOSYLHYDROXYLYSINE GLUCOSIDASE"/>
    <property type="match status" value="1"/>
</dbReference>
<dbReference type="EC" id="3.2.1.28" evidence="3"/>
<feature type="domain" description="Glycoside hydrolase family 65 N-terminal" evidence="8">
    <location>
        <begin position="47"/>
        <end position="317"/>
    </location>
</feature>
<dbReference type="PANTHER" id="PTHR11051">
    <property type="entry name" value="GLYCOSYL HYDROLASE-RELATED"/>
    <property type="match status" value="1"/>
</dbReference>
<feature type="domain" description="Glycoside hydrolase family 65 central catalytic" evidence="7">
    <location>
        <begin position="406"/>
        <end position="625"/>
    </location>
</feature>
<dbReference type="OrthoDB" id="200349at2759"/>
<dbReference type="GO" id="GO:0005993">
    <property type="term" value="P:trehalose catabolic process"/>
    <property type="evidence" value="ECO:0007669"/>
    <property type="project" value="TreeGrafter"/>
</dbReference>
<sequence>MCIKGAFLSAIVLLAAAASCSSADPANIGNVEWDPDRWEISSRHLVQGAYQSRMSLANGYLGISVAALGPFFEVDYGNDTNGWPLFNKRQTFATIAGFYDANDHDGGTNFPWLAQYGGDSFLSGIPHWAGLLVTSDGAVLDASTSAANVKNFETKLNMREGIQKWEFDWYPRLQATGFGSETLDEPPFIKVEYEMFAHKLHINQGVVQLRLYSDYDLEVTVHDVIDGGGALRTNPVEESYEKGEPIILSAVSPKNLANVTAYVASTLRCDQFEELRTRSRSNLAHGVQSSIGQSVDAKLVSGQWKAFTKFVGVASSDAFTDPKQTAIEASQSGAHTGFAALRRSHAEEWKTIMTEDSVDRYIFANGSQTSDPRPQELVLSSVMNPFMLLQNTIGPKAIESASYNPNLNKHSIPVCGLGSDCYGGMVLWDAEIFMGLGLQLSHPHHVENVINYRVATYPQAKENVKSAFTSSKNQTGRFTGGAVYPWTSGRHGNCTASGPCFDYEYHLNGDIAIAFRNQFIATGNVQQFKDVLLPISNDIAYFYSELVDYNETSGFYELWNATDPDEYANNVDNVGFTTALIQKTLNETNLLNAQFGLPQNETWNEIARKMRLPVHEKSGVVMEYASMNGSVTVKQADIVLIDDILNYDNPYSLTDLDFYANKASPDGPGMTYATFGIVANEISPSGCSSYTYHHYSGQPYARAPWFQHSEQTIDPPSDNGGTHSAFPFLTGMGGANRVALFGYLGLRMFVDYLDIDPSLPPQITFIDYRTFYWQGYGINASSNATHTDLRRMPDRILDTANVAFKDNIPVSLGTRKMTYELNRDNVVTVPNRMLGQKPTVAGNILQCKPVFVPHANSSLSAPVPGQFPLAAVDGASSTKWQPLNATDMHYITVDTESDSFAPIQYVYFDWAENPPIYFEVLTSNASLSPFELQNGDVRNVTSGVVEITQPWDPEKALEIRSIVGNQTNVTVYERVWSGRYVHLGMWGNQGKDNETKGGTVSGGGWDASMACEAEDSGTRREPREGGGCMAKCAPIRVPYQGDEGMPAAAPWMAKTPPPLWIYSCRALSWGEVRKAPEVWRRMMTRKWERREGVNVASASSLGVMVKSAVWRRALVRAVMPVKMEAWRYPAVLLKMRAGWSGVVVMVRR</sequence>
<evidence type="ECO:0000256" key="6">
    <source>
        <dbReference type="SAM" id="SignalP"/>
    </source>
</evidence>